<accession>A0ABT3NT64</accession>
<evidence type="ECO:0000256" key="1">
    <source>
        <dbReference type="ARBA" id="ARBA00010364"/>
    </source>
</evidence>
<organism evidence="3 4">
    <name type="scientific">Sabulicella glaciei</name>
    <dbReference type="NCBI Taxonomy" id="2984948"/>
    <lineage>
        <taxon>Bacteria</taxon>
        <taxon>Pseudomonadati</taxon>
        <taxon>Pseudomonadota</taxon>
        <taxon>Alphaproteobacteria</taxon>
        <taxon>Acetobacterales</taxon>
        <taxon>Acetobacteraceae</taxon>
        <taxon>Sabulicella</taxon>
    </lineage>
</organism>
<dbReference type="RefSeq" id="WP_301589229.1">
    <property type="nucleotide sequence ID" value="NZ_JAPFQI010000003.1"/>
</dbReference>
<dbReference type="NCBIfam" id="TIGR00251">
    <property type="entry name" value="DUF167 family protein"/>
    <property type="match status" value="1"/>
</dbReference>
<dbReference type="InterPro" id="IPR003746">
    <property type="entry name" value="DUF167"/>
</dbReference>
<sequence>MTPPWRETPEGIVVALRVTPGARRDAVEGVAAGPDGAPLLRLRVAAPPVEGAANEAVMRLLAKALGVRPSAVTLLAGDTARIKRVAIAGEAAALAARLAELCRSG</sequence>
<dbReference type="HAMAP" id="MF_00634">
    <property type="entry name" value="UPF0235"/>
    <property type="match status" value="1"/>
</dbReference>
<dbReference type="Proteomes" id="UP001526430">
    <property type="component" value="Unassembled WGS sequence"/>
</dbReference>
<keyword evidence="4" id="KW-1185">Reference proteome</keyword>
<evidence type="ECO:0000256" key="2">
    <source>
        <dbReference type="HAMAP-Rule" id="MF_00634"/>
    </source>
</evidence>
<comment type="similarity">
    <text evidence="1 2">Belongs to the UPF0235 family.</text>
</comment>
<evidence type="ECO:0000313" key="3">
    <source>
        <dbReference type="EMBL" id="MCW8085345.1"/>
    </source>
</evidence>
<dbReference type="SUPFAM" id="SSF69786">
    <property type="entry name" value="YggU-like"/>
    <property type="match status" value="1"/>
</dbReference>
<reference evidence="3 4" key="1">
    <citation type="submission" date="2022-10" db="EMBL/GenBank/DDBJ databases">
        <title>Roseococcus glaciei nov., sp. nov., isolated from glacier.</title>
        <authorList>
            <person name="Liu Q."/>
            <person name="Xin Y.-H."/>
        </authorList>
    </citation>
    <scope>NUCLEOTIDE SEQUENCE [LARGE SCALE GENOMIC DNA]</scope>
    <source>
        <strain evidence="3 4">MDT2-1-1</strain>
    </source>
</reference>
<dbReference type="InterPro" id="IPR036591">
    <property type="entry name" value="YggU-like_sf"/>
</dbReference>
<dbReference type="Gene3D" id="3.30.1200.10">
    <property type="entry name" value="YggU-like"/>
    <property type="match status" value="1"/>
</dbReference>
<proteinExistence type="inferred from homology"/>
<protein>
    <recommendedName>
        <fullName evidence="2">UPF0235 protein OF850_06890</fullName>
    </recommendedName>
</protein>
<gene>
    <name evidence="3" type="ORF">OF850_06890</name>
</gene>
<dbReference type="SMART" id="SM01152">
    <property type="entry name" value="DUF167"/>
    <property type="match status" value="1"/>
</dbReference>
<dbReference type="Pfam" id="PF02594">
    <property type="entry name" value="DUF167"/>
    <property type="match status" value="1"/>
</dbReference>
<dbReference type="PANTHER" id="PTHR13420:SF7">
    <property type="entry name" value="UPF0235 PROTEIN C15ORF40"/>
    <property type="match status" value="1"/>
</dbReference>
<name>A0ABT3NT64_9PROT</name>
<evidence type="ECO:0000313" key="4">
    <source>
        <dbReference type="Proteomes" id="UP001526430"/>
    </source>
</evidence>
<dbReference type="EMBL" id="JAPFQI010000003">
    <property type="protein sequence ID" value="MCW8085345.1"/>
    <property type="molecule type" value="Genomic_DNA"/>
</dbReference>
<comment type="caution">
    <text evidence="3">The sequence shown here is derived from an EMBL/GenBank/DDBJ whole genome shotgun (WGS) entry which is preliminary data.</text>
</comment>
<dbReference type="PANTHER" id="PTHR13420">
    <property type="entry name" value="UPF0235 PROTEIN C15ORF40"/>
    <property type="match status" value="1"/>
</dbReference>